<reference evidence="11 12" key="1">
    <citation type="submission" date="2020-11" db="EMBL/GenBank/DDBJ databases">
        <title>Kefir isolates.</title>
        <authorList>
            <person name="Marcisauskas S."/>
            <person name="Kim Y."/>
            <person name="Blasche S."/>
        </authorList>
    </citation>
    <scope>NUCLEOTIDE SEQUENCE [LARGE SCALE GENOMIC DNA]</scope>
    <source>
        <strain evidence="11 12">OG2</strain>
    </source>
</reference>
<comment type="similarity">
    <text evidence="3">Belongs to the peroxin-22 family.</text>
</comment>
<gene>
    <name evidence="11" type="ORF">C6P45_004631</name>
</gene>
<evidence type="ECO:0000256" key="5">
    <source>
        <dbReference type="ARBA" id="ARBA00022593"/>
    </source>
</evidence>
<keyword evidence="8 10" id="KW-0472">Membrane</keyword>
<evidence type="ECO:0000256" key="4">
    <source>
        <dbReference type="ARBA" id="ARBA00018967"/>
    </source>
</evidence>
<dbReference type="GO" id="GO:0007031">
    <property type="term" value="P:peroxisome organization"/>
    <property type="evidence" value="ECO:0007669"/>
    <property type="project" value="UniProtKB-KW"/>
</dbReference>
<proteinExistence type="inferred from homology"/>
<evidence type="ECO:0000256" key="9">
    <source>
        <dbReference type="ARBA" id="ARBA00023140"/>
    </source>
</evidence>
<dbReference type="InterPro" id="IPR038613">
    <property type="entry name" value="Peroxin-22_C_sf"/>
</dbReference>
<keyword evidence="5" id="KW-0962">Peroxisome biogenesis</keyword>
<dbReference type="EMBL" id="PUHR01000066">
    <property type="protein sequence ID" value="KAG0668471.1"/>
    <property type="molecule type" value="Genomic_DNA"/>
</dbReference>
<evidence type="ECO:0000256" key="8">
    <source>
        <dbReference type="ARBA" id="ARBA00023136"/>
    </source>
</evidence>
<evidence type="ECO:0000313" key="11">
    <source>
        <dbReference type="EMBL" id="KAG0668471.1"/>
    </source>
</evidence>
<dbReference type="InterPro" id="IPR024359">
    <property type="entry name" value="Peroxin-22"/>
</dbReference>
<evidence type="ECO:0000256" key="1">
    <source>
        <dbReference type="ARBA" id="ARBA00003659"/>
    </source>
</evidence>
<feature type="transmembrane region" description="Helical" evidence="10">
    <location>
        <begin position="13"/>
        <end position="32"/>
    </location>
</feature>
<evidence type="ECO:0000256" key="2">
    <source>
        <dbReference type="ARBA" id="ARBA00004549"/>
    </source>
</evidence>
<comment type="subcellular location">
    <subcellularLocation>
        <location evidence="2">Peroxisome membrane</location>
        <topology evidence="2">Single-pass membrane protein</topology>
    </subcellularLocation>
</comment>
<dbReference type="Gene3D" id="3.40.50.11730">
    <property type="entry name" value="Peroxisome assembly protein 22"/>
    <property type="match status" value="1"/>
</dbReference>
<evidence type="ECO:0000256" key="10">
    <source>
        <dbReference type="SAM" id="Phobius"/>
    </source>
</evidence>
<dbReference type="AlphaFoldDB" id="A0A9P6WA24"/>
<sequence length="164" mass="18152">MAPSGRRTSTSRLIGYGAALTIAIGTTAWLLWNSSKDEDKDMRATNTSQLYKSKCIIVTNSASDSPNIKWAKILADPNVVLIIPPKVEFPQSAYENHVVDSKDIYKIIHCNTMAGVWACVKSLKKDELVLNSNDLGENVPVDIVRYVKHISNVEDMTSVLDEVE</sequence>
<protein>
    <recommendedName>
        <fullName evidence="4">Peroxisome assembly protein 22</fullName>
    </recommendedName>
</protein>
<keyword evidence="7 10" id="KW-1133">Transmembrane helix</keyword>
<evidence type="ECO:0000256" key="6">
    <source>
        <dbReference type="ARBA" id="ARBA00022692"/>
    </source>
</evidence>
<evidence type="ECO:0000256" key="3">
    <source>
        <dbReference type="ARBA" id="ARBA00009642"/>
    </source>
</evidence>
<dbReference type="GO" id="GO:0005778">
    <property type="term" value="C:peroxisomal membrane"/>
    <property type="evidence" value="ECO:0007669"/>
    <property type="project" value="UniProtKB-SubCell"/>
</dbReference>
<dbReference type="Proteomes" id="UP000750334">
    <property type="component" value="Unassembled WGS sequence"/>
</dbReference>
<organism evidence="11 12">
    <name type="scientific">Maudiozyma exigua</name>
    <name type="common">Yeast</name>
    <name type="synonym">Kazachstania exigua</name>
    <dbReference type="NCBI Taxonomy" id="34358"/>
    <lineage>
        <taxon>Eukaryota</taxon>
        <taxon>Fungi</taxon>
        <taxon>Dikarya</taxon>
        <taxon>Ascomycota</taxon>
        <taxon>Saccharomycotina</taxon>
        <taxon>Saccharomycetes</taxon>
        <taxon>Saccharomycetales</taxon>
        <taxon>Saccharomycetaceae</taxon>
        <taxon>Maudiozyma</taxon>
    </lineage>
</organism>
<evidence type="ECO:0000256" key="7">
    <source>
        <dbReference type="ARBA" id="ARBA00022989"/>
    </source>
</evidence>
<dbReference type="Pfam" id="PF12827">
    <property type="entry name" value="Peroxin-22"/>
    <property type="match status" value="1"/>
</dbReference>
<comment type="caution">
    <text evidence="11">The sequence shown here is derived from an EMBL/GenBank/DDBJ whole genome shotgun (WGS) entry which is preliminary data.</text>
</comment>
<comment type="function">
    <text evidence="1">Involved in peroxisome biogenesis.</text>
</comment>
<evidence type="ECO:0000313" key="12">
    <source>
        <dbReference type="Proteomes" id="UP000750334"/>
    </source>
</evidence>
<accession>A0A9P6WA24</accession>
<dbReference type="OrthoDB" id="4036401at2759"/>
<name>A0A9P6WA24_MAUEX</name>
<keyword evidence="6 10" id="KW-0812">Transmembrane</keyword>
<keyword evidence="9" id="KW-0576">Peroxisome</keyword>
<keyword evidence="12" id="KW-1185">Reference proteome</keyword>